<dbReference type="GO" id="GO:0016020">
    <property type="term" value="C:membrane"/>
    <property type="evidence" value="ECO:0007669"/>
    <property type="project" value="InterPro"/>
</dbReference>
<name>A0AAD5HA30_9CHLO</name>
<feature type="compositionally biased region" description="Gly residues" evidence="1">
    <location>
        <begin position="394"/>
        <end position="403"/>
    </location>
</feature>
<dbReference type="GO" id="GO:0015031">
    <property type="term" value="P:protein transport"/>
    <property type="evidence" value="ECO:0007669"/>
    <property type="project" value="InterPro"/>
</dbReference>
<dbReference type="InterPro" id="IPR023201">
    <property type="entry name" value="SecY_dom_sf"/>
</dbReference>
<dbReference type="EMBL" id="JADXDR010000007">
    <property type="protein sequence ID" value="KAI7846202.1"/>
    <property type="molecule type" value="Genomic_DNA"/>
</dbReference>
<evidence type="ECO:0000313" key="3">
    <source>
        <dbReference type="EMBL" id="KAI7846202.1"/>
    </source>
</evidence>
<reference evidence="3" key="1">
    <citation type="submission" date="2020-11" db="EMBL/GenBank/DDBJ databases">
        <title>Chlorella ohadii genome sequencing and assembly.</title>
        <authorList>
            <person name="Murik O."/>
            <person name="Treves H."/>
            <person name="Kedem I."/>
            <person name="Shotland Y."/>
            <person name="Kaplan A."/>
        </authorList>
    </citation>
    <scope>NUCLEOTIDE SEQUENCE</scope>
    <source>
        <strain evidence="3">1</strain>
    </source>
</reference>
<dbReference type="AlphaFoldDB" id="A0AAD5HA30"/>
<keyword evidence="2" id="KW-1133">Transmembrane helix</keyword>
<dbReference type="SUPFAM" id="SSF103491">
    <property type="entry name" value="Preprotein translocase SecY subunit"/>
    <property type="match status" value="1"/>
</dbReference>
<feature type="compositionally biased region" description="Low complexity" evidence="1">
    <location>
        <begin position="41"/>
        <end position="55"/>
    </location>
</feature>
<dbReference type="Pfam" id="PF00344">
    <property type="entry name" value="SecY"/>
    <property type="match status" value="2"/>
</dbReference>
<keyword evidence="2" id="KW-0812">Transmembrane</keyword>
<dbReference type="InterPro" id="IPR002208">
    <property type="entry name" value="SecY/SEC61-alpha"/>
</dbReference>
<feature type="region of interest" description="Disordered" evidence="1">
    <location>
        <begin position="369"/>
        <end position="403"/>
    </location>
</feature>
<dbReference type="PRINTS" id="PR00303">
    <property type="entry name" value="SECYTRNLCASE"/>
</dbReference>
<feature type="transmembrane region" description="Helical" evidence="2">
    <location>
        <begin position="503"/>
        <end position="521"/>
    </location>
</feature>
<sequence length="588" mass="61325">MGANLAAAAALAAPMTQPRRRVHAIDAARGARRAVPIAAAAAASRRPLDPPSRLRQGSISQLPRRSRAAQRTVGVLGAFGSGSAGGRAPPKRRLIPIPPALMSRLSMTLLLVWIARLGHFIPVPGVAWTQAGGASAVQQLMGRTEVAANLFILSISPLMTAYFVLSVLQIFPPIRQYFTALREEGTKGQEVFNTYVTGAFCFFAVLEAYSLACKWAEQLHLQSLARHLVDQMAASAAAAAAEVAALADPAAAAAAAAAAAVLVAGATICKTISQTVEQRGLGDGASLLIATGVAVNYAQYLGEAAKALALSQPALPALLLVGAMCAGLSAATLWMQSVQLWVPLAFYRTEPNRVATSAHPLDELLAQPPKQGWREPNLRPGPKAPILGVEGEGEGSGTGGWDGGGAAGHRFPLRLSPSGARSLLFANFWTAMLSMPLSWLGLGNPFESALPFALLVFCVEGITVADVTPRQMSQYLQNSDGGIPNLSPGDPTLRYFAQRRQQLKLLNAALLAALSLAARVVDAASTALIGVPAGCLSLLLLVSTAALGTRQVEALTRAPIVEELAARQQAPALAGGTRTAFPGPEAWW</sequence>
<feature type="transmembrane region" description="Helical" evidence="2">
    <location>
        <begin position="527"/>
        <end position="547"/>
    </location>
</feature>
<proteinExistence type="predicted"/>
<feature type="region of interest" description="Disordered" evidence="1">
    <location>
        <begin position="41"/>
        <end position="68"/>
    </location>
</feature>
<accession>A0AAD5HA30</accession>
<evidence type="ECO:0000256" key="1">
    <source>
        <dbReference type="SAM" id="MobiDB-lite"/>
    </source>
</evidence>
<feature type="transmembrane region" description="Helical" evidence="2">
    <location>
        <begin position="192"/>
        <end position="212"/>
    </location>
</feature>
<evidence type="ECO:0000313" key="4">
    <source>
        <dbReference type="Proteomes" id="UP001205105"/>
    </source>
</evidence>
<feature type="transmembrane region" description="Helical" evidence="2">
    <location>
        <begin position="314"/>
        <end position="334"/>
    </location>
</feature>
<keyword evidence="2" id="KW-0472">Membrane</keyword>
<evidence type="ECO:0000256" key="2">
    <source>
        <dbReference type="SAM" id="Phobius"/>
    </source>
</evidence>
<keyword evidence="4" id="KW-1185">Reference proteome</keyword>
<dbReference type="Gene3D" id="1.10.3370.10">
    <property type="entry name" value="SecY subunit domain"/>
    <property type="match status" value="1"/>
</dbReference>
<organism evidence="3 4">
    <name type="scientific">Chlorella ohadii</name>
    <dbReference type="NCBI Taxonomy" id="2649997"/>
    <lineage>
        <taxon>Eukaryota</taxon>
        <taxon>Viridiplantae</taxon>
        <taxon>Chlorophyta</taxon>
        <taxon>core chlorophytes</taxon>
        <taxon>Trebouxiophyceae</taxon>
        <taxon>Chlorellales</taxon>
        <taxon>Chlorellaceae</taxon>
        <taxon>Chlorella clade</taxon>
        <taxon>Chlorella</taxon>
    </lineage>
</organism>
<feature type="transmembrane region" description="Helical" evidence="2">
    <location>
        <begin position="250"/>
        <end position="269"/>
    </location>
</feature>
<comment type="caution">
    <text evidence="3">The sequence shown here is derived from an EMBL/GenBank/DDBJ whole genome shotgun (WGS) entry which is preliminary data.</text>
</comment>
<feature type="transmembrane region" description="Helical" evidence="2">
    <location>
        <begin position="281"/>
        <end position="302"/>
    </location>
</feature>
<feature type="transmembrane region" description="Helical" evidence="2">
    <location>
        <begin position="150"/>
        <end position="171"/>
    </location>
</feature>
<gene>
    <name evidence="3" type="ORF">COHA_000272</name>
</gene>
<protein>
    <submittedName>
        <fullName evidence="3">Uncharacterized protein</fullName>
    </submittedName>
</protein>
<feature type="transmembrane region" description="Helical" evidence="2">
    <location>
        <begin position="101"/>
        <end position="121"/>
    </location>
</feature>
<dbReference type="Proteomes" id="UP001205105">
    <property type="component" value="Unassembled WGS sequence"/>
</dbReference>